<organism evidence="1 2">
    <name type="scientific">Mangrovivirga cuniculi</name>
    <dbReference type="NCBI Taxonomy" id="2715131"/>
    <lineage>
        <taxon>Bacteria</taxon>
        <taxon>Pseudomonadati</taxon>
        <taxon>Bacteroidota</taxon>
        <taxon>Cytophagia</taxon>
        <taxon>Cytophagales</taxon>
        <taxon>Mangrovivirgaceae</taxon>
        <taxon>Mangrovivirga</taxon>
    </lineage>
</organism>
<dbReference type="Proteomes" id="UP000298616">
    <property type="component" value="Chromosome"/>
</dbReference>
<name>A0A4D7JE78_9BACT</name>
<gene>
    <name evidence="1" type="ORF">DCC35_07225</name>
</gene>
<keyword evidence="2" id="KW-1185">Reference proteome</keyword>
<protein>
    <submittedName>
        <fullName evidence="1">Uncharacterized protein</fullName>
    </submittedName>
</protein>
<proteinExistence type="predicted"/>
<dbReference type="RefSeq" id="WP_137090136.1">
    <property type="nucleotide sequence ID" value="NZ_CP028923.1"/>
</dbReference>
<evidence type="ECO:0000313" key="1">
    <source>
        <dbReference type="EMBL" id="QCK14549.1"/>
    </source>
</evidence>
<accession>A0A4D7JE78</accession>
<dbReference type="KEGG" id="fpf:DCC35_07225"/>
<sequence>MIRFFSFFTLVFLFFQVNTFSQDIVSQQYLKVKEGETRNFVEYLEEVWEKQHKVALKRGFITGYEVQKVLDSDRYDYILVIRYKDKRAYNYRERNFNLVINDPKVFPKGILIDGKTDDDMVTYLFKLVSESEIRKR</sequence>
<evidence type="ECO:0000313" key="2">
    <source>
        <dbReference type="Proteomes" id="UP000298616"/>
    </source>
</evidence>
<dbReference type="EMBL" id="CP028923">
    <property type="protein sequence ID" value="QCK14549.1"/>
    <property type="molecule type" value="Genomic_DNA"/>
</dbReference>
<reference evidence="1 2" key="1">
    <citation type="submission" date="2018-04" db="EMBL/GenBank/DDBJ databases">
        <title>Complete genome uncultured novel isolate.</title>
        <authorList>
            <person name="Merlino G."/>
        </authorList>
    </citation>
    <scope>NUCLEOTIDE SEQUENCE [LARGE SCALE GENOMIC DNA]</scope>
    <source>
        <strain evidence="2">R1DC9</strain>
    </source>
</reference>
<dbReference type="AlphaFoldDB" id="A0A4D7JE78"/>